<accession>A0ABR6GPQ6</accession>
<reference evidence="2 3" key="1">
    <citation type="submission" date="2020-08" db="EMBL/GenBank/DDBJ databases">
        <title>Genomic Encyclopedia of Type Strains, Phase III (KMG-III): the genomes of soil and plant-associated and newly described type strains.</title>
        <authorList>
            <person name="Whitman W."/>
        </authorList>
    </citation>
    <scope>NUCLEOTIDE SEQUENCE [LARGE SCALE GENOMIC DNA]</scope>
    <source>
        <strain evidence="2 3">CECT 7247</strain>
    </source>
</reference>
<organism evidence="2 3">
    <name type="scientific">Roseateles terrae</name>
    <dbReference type="NCBI Taxonomy" id="431060"/>
    <lineage>
        <taxon>Bacteria</taxon>
        <taxon>Pseudomonadati</taxon>
        <taxon>Pseudomonadota</taxon>
        <taxon>Betaproteobacteria</taxon>
        <taxon>Burkholderiales</taxon>
        <taxon>Sphaerotilaceae</taxon>
        <taxon>Roseateles</taxon>
    </lineage>
</organism>
<evidence type="ECO:0000259" key="1">
    <source>
        <dbReference type="Pfam" id="PF15567"/>
    </source>
</evidence>
<dbReference type="Proteomes" id="UP000574369">
    <property type="component" value="Unassembled WGS sequence"/>
</dbReference>
<evidence type="ECO:0000313" key="2">
    <source>
        <dbReference type="EMBL" id="MBB3194088.1"/>
    </source>
</evidence>
<evidence type="ECO:0000313" key="3">
    <source>
        <dbReference type="Proteomes" id="UP000574369"/>
    </source>
</evidence>
<sequence length="99" mass="11241">MITLKEARQRVVIQLGRPEWLSPDDEWVVIDEATIEKPWGWVFFYTSKLWQETGEVQHAVGGNAPLIVERKAGRILATGTAYAIEHYIANYERSGNPNG</sequence>
<dbReference type="InterPro" id="IPR029082">
    <property type="entry name" value="Imm35"/>
</dbReference>
<dbReference type="EMBL" id="JACHXO010000002">
    <property type="protein sequence ID" value="MBB3194088.1"/>
    <property type="molecule type" value="Genomic_DNA"/>
</dbReference>
<comment type="caution">
    <text evidence="2">The sequence shown here is derived from an EMBL/GenBank/DDBJ whole genome shotgun (WGS) entry which is preliminary data.</text>
</comment>
<keyword evidence="3" id="KW-1185">Reference proteome</keyword>
<dbReference type="Pfam" id="PF15567">
    <property type="entry name" value="Imm35"/>
    <property type="match status" value="1"/>
</dbReference>
<name>A0ABR6GPQ6_9BURK</name>
<feature type="domain" description="Immunity protein 35" evidence="1">
    <location>
        <begin position="20"/>
        <end position="83"/>
    </location>
</feature>
<gene>
    <name evidence="2" type="ORF">FHS28_001473</name>
</gene>
<dbReference type="RefSeq" id="WP_184294338.1">
    <property type="nucleotide sequence ID" value="NZ_JACHXO010000002.1"/>
</dbReference>
<proteinExistence type="predicted"/>
<protein>
    <recommendedName>
        <fullName evidence="1">Immunity protein 35 domain-containing protein</fullName>
    </recommendedName>
</protein>